<gene>
    <name evidence="3" type="ORF">LTRI10_LOCUS42156</name>
</gene>
<accession>A0AAV2FUV8</accession>
<feature type="compositionally biased region" description="Acidic residues" evidence="1">
    <location>
        <begin position="216"/>
        <end position="233"/>
    </location>
</feature>
<dbReference type="Pfam" id="PF20167">
    <property type="entry name" value="Transposase_32"/>
    <property type="match status" value="1"/>
</dbReference>
<dbReference type="EMBL" id="OZ034820">
    <property type="protein sequence ID" value="CAL1402131.1"/>
    <property type="molecule type" value="Genomic_DNA"/>
</dbReference>
<reference evidence="3 4" key="1">
    <citation type="submission" date="2024-04" db="EMBL/GenBank/DDBJ databases">
        <authorList>
            <person name="Fracassetti M."/>
        </authorList>
    </citation>
    <scope>NUCLEOTIDE SEQUENCE [LARGE SCALE GENOMIC DNA]</scope>
</reference>
<organism evidence="3 4">
    <name type="scientific">Linum trigynum</name>
    <dbReference type="NCBI Taxonomy" id="586398"/>
    <lineage>
        <taxon>Eukaryota</taxon>
        <taxon>Viridiplantae</taxon>
        <taxon>Streptophyta</taxon>
        <taxon>Embryophyta</taxon>
        <taxon>Tracheophyta</taxon>
        <taxon>Spermatophyta</taxon>
        <taxon>Magnoliopsida</taxon>
        <taxon>eudicotyledons</taxon>
        <taxon>Gunneridae</taxon>
        <taxon>Pentapetalae</taxon>
        <taxon>rosids</taxon>
        <taxon>fabids</taxon>
        <taxon>Malpighiales</taxon>
        <taxon>Linaceae</taxon>
        <taxon>Linum</taxon>
    </lineage>
</organism>
<name>A0AAV2FUV8_9ROSI</name>
<evidence type="ECO:0000313" key="4">
    <source>
        <dbReference type="Proteomes" id="UP001497516"/>
    </source>
</evidence>
<evidence type="ECO:0000256" key="1">
    <source>
        <dbReference type="SAM" id="MobiDB-lite"/>
    </source>
</evidence>
<evidence type="ECO:0000259" key="2">
    <source>
        <dbReference type="Pfam" id="PF20167"/>
    </source>
</evidence>
<dbReference type="InterPro" id="IPR046796">
    <property type="entry name" value="Transposase_32_dom"/>
</dbReference>
<feature type="region of interest" description="Disordered" evidence="1">
    <location>
        <begin position="208"/>
        <end position="247"/>
    </location>
</feature>
<feature type="region of interest" description="Disordered" evidence="1">
    <location>
        <begin position="298"/>
        <end position="328"/>
    </location>
</feature>
<dbReference type="Proteomes" id="UP001497516">
    <property type="component" value="Chromosome 7"/>
</dbReference>
<evidence type="ECO:0000313" key="3">
    <source>
        <dbReference type="EMBL" id="CAL1402131.1"/>
    </source>
</evidence>
<dbReference type="AlphaFoldDB" id="A0AAV2FUV8"/>
<keyword evidence="4" id="KW-1185">Reference proteome</keyword>
<protein>
    <recommendedName>
        <fullName evidence="2">Putative plant transposon protein domain-containing protein</fullName>
    </recommendedName>
</protein>
<proteinExistence type="predicted"/>
<feature type="domain" description="Putative plant transposon protein" evidence="2">
    <location>
        <begin position="1"/>
        <end position="170"/>
    </location>
</feature>
<sequence length="328" mass="37810">MVQYFYNNIVYQRNANGSTHAFKIYMNGVEMRISKNVLAQLLEALNEGKRIHSYTAWNETHFSRTKQIQMVCGLDEKEDAQGRSRPTSNHLTVQARVLHYMLSYNILPKGGHRAAFTYFDLDILTNLLLEEKVNLSYLIFNHMLTAAESSNKNLPYGMILTFLFKHFHVDLSGEVGLRISRQEFYIVSYLKKMRFELRNGEYVRINDAHGAHGGVDDDDDDEDDDGDCDEGAGDEPMPHAQSSTPPVTLERVWEGMDGMYEYMGQMTGMYYYMGKMTSQMSTMQVTVNEMRDEWRSFSGRYMHPPTSDHLHASNTNEENVDEGERGHE</sequence>